<dbReference type="EMBL" id="JAWRVI010000015">
    <property type="protein sequence ID" value="KAK4090510.1"/>
    <property type="molecule type" value="Genomic_DNA"/>
</dbReference>
<feature type="compositionally biased region" description="Polar residues" evidence="1">
    <location>
        <begin position="229"/>
        <end position="241"/>
    </location>
</feature>
<keyword evidence="3" id="KW-1185">Reference proteome</keyword>
<accession>A0ABR0C2R6</accession>
<comment type="caution">
    <text evidence="2">The sequence shown here is derived from an EMBL/GenBank/DDBJ whole genome shotgun (WGS) entry which is preliminary data.</text>
</comment>
<name>A0ABR0C2R6_PURLI</name>
<sequence>MRCFRPLRFNRASSSRINFGSYEGGFEKKRGQTAFRQPHAGRPGEAYFLFTGPASRSSHSPQQLADAMGWRRSSPPALPRWAHHGTADSGMSGRLQPRWAIGRDGRGAWEEVSPVAHPHVSHHSSPAVASREATGDGGGGRHNWPALHPDDHSRRQLDCADARSGTIPSVPGESRVAVCLRTCHEFAHGAAQHPTTLRWFVPSSPLMMRHTEVALAPAFGPAPPPRLGTTGSPLCQRSSRTGRTDLSGKKQALPRRWADGGQQRGRREVTARTEIFSTRWPLHPAGSDSAGRVRLKAAYN</sequence>
<evidence type="ECO:0000313" key="2">
    <source>
        <dbReference type="EMBL" id="KAK4090510.1"/>
    </source>
</evidence>
<feature type="region of interest" description="Disordered" evidence="1">
    <location>
        <begin position="118"/>
        <end position="149"/>
    </location>
</feature>
<proteinExistence type="predicted"/>
<dbReference type="Proteomes" id="UP001287286">
    <property type="component" value="Unassembled WGS sequence"/>
</dbReference>
<protein>
    <submittedName>
        <fullName evidence="2">Uncharacterized protein</fullName>
    </submittedName>
</protein>
<feature type="compositionally biased region" description="Low complexity" evidence="1">
    <location>
        <begin position="118"/>
        <end position="130"/>
    </location>
</feature>
<gene>
    <name evidence="2" type="ORF">Purlil1_5182</name>
</gene>
<organism evidence="2 3">
    <name type="scientific">Purpureocillium lilacinum</name>
    <name type="common">Paecilomyces lilacinus</name>
    <dbReference type="NCBI Taxonomy" id="33203"/>
    <lineage>
        <taxon>Eukaryota</taxon>
        <taxon>Fungi</taxon>
        <taxon>Dikarya</taxon>
        <taxon>Ascomycota</taxon>
        <taxon>Pezizomycotina</taxon>
        <taxon>Sordariomycetes</taxon>
        <taxon>Hypocreomycetidae</taxon>
        <taxon>Hypocreales</taxon>
        <taxon>Ophiocordycipitaceae</taxon>
        <taxon>Purpureocillium</taxon>
    </lineage>
</organism>
<evidence type="ECO:0000313" key="3">
    <source>
        <dbReference type="Proteomes" id="UP001287286"/>
    </source>
</evidence>
<evidence type="ECO:0000256" key="1">
    <source>
        <dbReference type="SAM" id="MobiDB-lite"/>
    </source>
</evidence>
<feature type="region of interest" description="Disordered" evidence="1">
    <location>
        <begin position="220"/>
        <end position="251"/>
    </location>
</feature>
<reference evidence="2 3" key="1">
    <citation type="journal article" date="2024" name="Microbiol. Resour. Announc.">
        <title>Genome annotations for the ascomycete fungi Trichoderma harzianum, Trichoderma aggressivum, and Purpureocillium lilacinum.</title>
        <authorList>
            <person name="Beijen E.P.W."/>
            <person name="Ohm R.A."/>
        </authorList>
    </citation>
    <scope>NUCLEOTIDE SEQUENCE [LARGE SCALE GENOMIC DNA]</scope>
    <source>
        <strain evidence="2 3">CBS 150709</strain>
    </source>
</reference>